<evidence type="ECO:0000256" key="1">
    <source>
        <dbReference type="ARBA" id="ARBA00022737"/>
    </source>
</evidence>
<evidence type="ECO:0000313" key="6">
    <source>
        <dbReference type="Proteomes" id="UP000178385"/>
    </source>
</evidence>
<evidence type="ECO:0000256" key="2">
    <source>
        <dbReference type="ARBA" id="ARBA00022803"/>
    </source>
</evidence>
<dbReference type="PROSITE" id="PS50005">
    <property type="entry name" value="TPR"/>
    <property type="match status" value="2"/>
</dbReference>
<dbReference type="SMART" id="SM00028">
    <property type="entry name" value="TPR"/>
    <property type="match status" value="3"/>
</dbReference>
<evidence type="ECO:0000313" key="5">
    <source>
        <dbReference type="EMBL" id="OGY47730.1"/>
    </source>
</evidence>
<sequence>MIRHKKGQTSAFFILAVIVIIALGFGLRALRTQDSDGGKSEQLQAQDYYNQGRSNETIDKMVARINELKTSLEADPSDYEALNELGIIYQLLGETQLALQTFELAATEWPDEGLVRANMAELYLYEFKDIQRAEELYREAIEKGPPRTDWYRALADLWISEFPEKIGEVESLMLEGTERIEFRKREFYTYLIDFFWSQKDFDKAIEYTKKAIQESPDDDLLQDTLRQLEELRKNS</sequence>
<dbReference type="AlphaFoldDB" id="A0A1G1Y7L5"/>
<reference evidence="5 6" key="1">
    <citation type="journal article" date="2016" name="Nat. Commun.">
        <title>Thousands of microbial genomes shed light on interconnected biogeochemical processes in an aquifer system.</title>
        <authorList>
            <person name="Anantharaman K."/>
            <person name="Brown C.T."/>
            <person name="Hug L.A."/>
            <person name="Sharon I."/>
            <person name="Castelle C.J."/>
            <person name="Probst A.J."/>
            <person name="Thomas B.C."/>
            <person name="Singh A."/>
            <person name="Wilkins M.J."/>
            <person name="Karaoz U."/>
            <person name="Brodie E.L."/>
            <person name="Williams K.H."/>
            <person name="Hubbard S.S."/>
            <person name="Banfield J.F."/>
        </authorList>
    </citation>
    <scope>NUCLEOTIDE SEQUENCE [LARGE SCALE GENOMIC DNA]</scope>
</reference>
<protein>
    <submittedName>
        <fullName evidence="5">Uncharacterized protein</fullName>
    </submittedName>
</protein>
<dbReference type="InterPro" id="IPR011990">
    <property type="entry name" value="TPR-like_helical_dom_sf"/>
</dbReference>
<keyword evidence="4" id="KW-0812">Transmembrane</keyword>
<dbReference type="Proteomes" id="UP000178385">
    <property type="component" value="Unassembled WGS sequence"/>
</dbReference>
<keyword evidence="1" id="KW-0677">Repeat</keyword>
<dbReference type="Gene3D" id="1.25.40.10">
    <property type="entry name" value="Tetratricopeptide repeat domain"/>
    <property type="match status" value="1"/>
</dbReference>
<gene>
    <name evidence="5" type="ORF">A2840_01065</name>
</gene>
<dbReference type="Pfam" id="PF13431">
    <property type="entry name" value="TPR_17"/>
    <property type="match status" value="1"/>
</dbReference>
<dbReference type="PANTHER" id="PTHR45586">
    <property type="entry name" value="TPR REPEAT-CONTAINING PROTEIN PA4667"/>
    <property type="match status" value="1"/>
</dbReference>
<accession>A0A1G1Y7L5</accession>
<proteinExistence type="predicted"/>
<evidence type="ECO:0000256" key="3">
    <source>
        <dbReference type="PROSITE-ProRule" id="PRU00339"/>
    </source>
</evidence>
<keyword evidence="4" id="KW-0472">Membrane</keyword>
<name>A0A1G1Y7L5_9BACT</name>
<keyword evidence="2 3" id="KW-0802">TPR repeat</keyword>
<dbReference type="InterPro" id="IPR051012">
    <property type="entry name" value="CellSynth/LPSAsmb/PSIAsmb"/>
</dbReference>
<organism evidence="5 6">
    <name type="scientific">Candidatus Buchananbacteria bacterium RIFCSPHIGHO2_01_FULL_47_11b</name>
    <dbReference type="NCBI Taxonomy" id="1797537"/>
    <lineage>
        <taxon>Bacteria</taxon>
        <taxon>Candidatus Buchananiibacteriota</taxon>
    </lineage>
</organism>
<dbReference type="PANTHER" id="PTHR45586:SF1">
    <property type="entry name" value="LIPOPOLYSACCHARIDE ASSEMBLY PROTEIN B"/>
    <property type="match status" value="1"/>
</dbReference>
<feature type="repeat" description="TPR" evidence="3">
    <location>
        <begin position="185"/>
        <end position="218"/>
    </location>
</feature>
<feature type="repeat" description="TPR" evidence="3">
    <location>
        <begin position="79"/>
        <end position="112"/>
    </location>
</feature>
<dbReference type="SUPFAM" id="SSF48452">
    <property type="entry name" value="TPR-like"/>
    <property type="match status" value="1"/>
</dbReference>
<dbReference type="Pfam" id="PF13181">
    <property type="entry name" value="TPR_8"/>
    <property type="match status" value="1"/>
</dbReference>
<comment type="caution">
    <text evidence="5">The sequence shown here is derived from an EMBL/GenBank/DDBJ whole genome shotgun (WGS) entry which is preliminary data.</text>
</comment>
<dbReference type="InterPro" id="IPR019734">
    <property type="entry name" value="TPR_rpt"/>
</dbReference>
<evidence type="ECO:0000256" key="4">
    <source>
        <dbReference type="SAM" id="Phobius"/>
    </source>
</evidence>
<keyword evidence="4" id="KW-1133">Transmembrane helix</keyword>
<dbReference type="EMBL" id="MHIG01000009">
    <property type="protein sequence ID" value="OGY47730.1"/>
    <property type="molecule type" value="Genomic_DNA"/>
</dbReference>
<feature type="transmembrane region" description="Helical" evidence="4">
    <location>
        <begin position="12"/>
        <end position="30"/>
    </location>
</feature>